<sequence>MLHDMEKTIIKKAKKGDKDAFEKLIINYEKRVYNIAFQMFGNEHDANDMAQEVFIKVYKSLDKFNFKSSFSTWIHRITVNTCIDEYRKKKKNNKVESMDESMEQQDGVIHKQFIDKGLTPEEKAIRNENILFIRESINELKEEHKMIIILRDIKGYSYDDIADILDISIGTVKSRISRARLSLKKIIIEKKEQNKNVYV</sequence>
<dbReference type="Proteomes" id="UP001374599">
    <property type="component" value="Unassembled WGS sequence"/>
</dbReference>
<evidence type="ECO:0000313" key="2">
    <source>
        <dbReference type="Proteomes" id="UP001374599"/>
    </source>
</evidence>
<gene>
    <name evidence="1" type="ORF">AN2V17_26150</name>
</gene>
<accession>A0ACB5UL83</accession>
<proteinExistence type="predicted"/>
<organism evidence="1 2">
    <name type="scientific">Vallitalea maricola</name>
    <dbReference type="NCBI Taxonomy" id="3074433"/>
    <lineage>
        <taxon>Bacteria</taxon>
        <taxon>Bacillati</taxon>
        <taxon>Bacillota</taxon>
        <taxon>Clostridia</taxon>
        <taxon>Lachnospirales</taxon>
        <taxon>Vallitaleaceae</taxon>
        <taxon>Vallitalea</taxon>
    </lineage>
</organism>
<keyword evidence="2" id="KW-1185">Reference proteome</keyword>
<dbReference type="EMBL" id="BTPU01000039">
    <property type="protein sequence ID" value="GMQ63382.1"/>
    <property type="molecule type" value="Genomic_DNA"/>
</dbReference>
<name>A0ACB5UL83_9FIRM</name>
<comment type="caution">
    <text evidence="1">The sequence shown here is derived from an EMBL/GenBank/DDBJ whole genome shotgun (WGS) entry which is preliminary data.</text>
</comment>
<protein>
    <submittedName>
        <fullName evidence="1">Sigma-70 family RNA polymerase sigma factor</fullName>
    </submittedName>
</protein>
<evidence type="ECO:0000313" key="1">
    <source>
        <dbReference type="EMBL" id="GMQ63382.1"/>
    </source>
</evidence>
<reference evidence="1" key="1">
    <citation type="submission" date="2023-09" db="EMBL/GenBank/DDBJ databases">
        <title>Vallitalea sediminicola and Vallitalea maricola sp. nov., anaerobic bacteria isolated from marine sediment.</title>
        <authorList>
            <person name="Hirano S."/>
            <person name="Maeda A."/>
            <person name="Terahara T."/>
            <person name="Mori K."/>
            <person name="Hamada M."/>
            <person name="Matsumoto R."/>
            <person name="Kobayashi T."/>
        </authorList>
    </citation>
    <scope>NUCLEOTIDE SEQUENCE</scope>
    <source>
        <strain evidence="1">AN17-2</strain>
    </source>
</reference>